<keyword evidence="3 4" id="KW-0687">Ribonucleoprotein</keyword>
<dbReference type="Pfam" id="PF00572">
    <property type="entry name" value="Ribosomal_L13"/>
    <property type="match status" value="1"/>
</dbReference>
<dbReference type="EMBL" id="MLYV02000750">
    <property type="protein sequence ID" value="PSR78318.1"/>
    <property type="molecule type" value="Genomic_DNA"/>
</dbReference>
<dbReference type="GO" id="GO:0003735">
    <property type="term" value="F:structural constituent of ribosome"/>
    <property type="evidence" value="ECO:0007669"/>
    <property type="project" value="InterPro"/>
</dbReference>
<dbReference type="Proteomes" id="UP000186601">
    <property type="component" value="Unassembled WGS sequence"/>
</dbReference>
<dbReference type="NCBIfam" id="TIGR01066">
    <property type="entry name" value="rplM_bact"/>
    <property type="match status" value="1"/>
</dbReference>
<evidence type="ECO:0000313" key="5">
    <source>
        <dbReference type="EMBL" id="PSR78318.1"/>
    </source>
</evidence>
<dbReference type="InterPro" id="IPR005822">
    <property type="entry name" value="Ribosomal_uL13"/>
</dbReference>
<evidence type="ECO:0000256" key="2">
    <source>
        <dbReference type="ARBA" id="ARBA00022980"/>
    </source>
</evidence>
<comment type="similarity">
    <text evidence="1 4">Belongs to the universal ribosomal protein uL13 family.</text>
</comment>
<dbReference type="STRING" id="98765.A0A2R6NWL8"/>
<evidence type="ECO:0000256" key="4">
    <source>
        <dbReference type="RuleBase" id="RU003877"/>
    </source>
</evidence>
<name>A0A2R6NWL8_9APHY</name>
<gene>
    <name evidence="5" type="ORF">PHLCEN_2v7440</name>
</gene>
<protein>
    <recommendedName>
        <fullName evidence="7">50S ribosomal protein L13, chloroplastic</fullName>
    </recommendedName>
</protein>
<evidence type="ECO:0000256" key="1">
    <source>
        <dbReference type="ARBA" id="ARBA00006227"/>
    </source>
</evidence>
<evidence type="ECO:0000256" key="3">
    <source>
        <dbReference type="ARBA" id="ARBA00023274"/>
    </source>
</evidence>
<dbReference type="OrthoDB" id="274622at2759"/>
<dbReference type="PIRSF" id="PIRSF002181">
    <property type="entry name" value="Ribosomal_L13"/>
    <property type="match status" value="1"/>
</dbReference>
<proteinExistence type="inferred from homology"/>
<accession>A0A2R6NWL8</accession>
<comment type="caution">
    <text evidence="5">The sequence shown here is derived from an EMBL/GenBank/DDBJ whole genome shotgun (WGS) entry which is preliminary data.</text>
</comment>
<dbReference type="HAMAP" id="MF_01366">
    <property type="entry name" value="Ribosomal_uL13"/>
    <property type="match status" value="1"/>
</dbReference>
<dbReference type="PANTHER" id="PTHR11545">
    <property type="entry name" value="RIBOSOMAL PROTEIN L13"/>
    <property type="match status" value="1"/>
</dbReference>
<keyword evidence="6" id="KW-1185">Reference proteome</keyword>
<dbReference type="AlphaFoldDB" id="A0A2R6NWL8"/>
<dbReference type="Gene3D" id="3.90.1180.10">
    <property type="entry name" value="Ribosomal protein L13"/>
    <property type="match status" value="1"/>
</dbReference>
<organism evidence="5 6">
    <name type="scientific">Hermanssonia centrifuga</name>
    <dbReference type="NCBI Taxonomy" id="98765"/>
    <lineage>
        <taxon>Eukaryota</taxon>
        <taxon>Fungi</taxon>
        <taxon>Dikarya</taxon>
        <taxon>Basidiomycota</taxon>
        <taxon>Agaricomycotina</taxon>
        <taxon>Agaricomycetes</taxon>
        <taxon>Polyporales</taxon>
        <taxon>Meruliaceae</taxon>
        <taxon>Hermanssonia</taxon>
    </lineage>
</organism>
<dbReference type="GO" id="GO:0006412">
    <property type="term" value="P:translation"/>
    <property type="evidence" value="ECO:0007669"/>
    <property type="project" value="InterPro"/>
</dbReference>
<evidence type="ECO:0008006" key="7">
    <source>
        <dbReference type="Google" id="ProtNLM"/>
    </source>
</evidence>
<dbReference type="PANTHER" id="PTHR11545:SF2">
    <property type="entry name" value="LARGE RIBOSOMAL SUBUNIT PROTEIN UL13M"/>
    <property type="match status" value="1"/>
</dbReference>
<dbReference type="InterPro" id="IPR036899">
    <property type="entry name" value="Ribosomal_uL13_sf"/>
</dbReference>
<dbReference type="SUPFAM" id="SSF52161">
    <property type="entry name" value="Ribosomal protein L13"/>
    <property type="match status" value="1"/>
</dbReference>
<dbReference type="GO" id="GO:0003729">
    <property type="term" value="F:mRNA binding"/>
    <property type="evidence" value="ECO:0007669"/>
    <property type="project" value="TreeGrafter"/>
</dbReference>
<sequence length="157" mass="17894">MSQAIGNTALAYARVWHHVDASERVLGKLAERIAIVLMGKHKPIFDPSSDCGDYVVVSNARSIKVTGRKADQLVFRHHTMYPGGLKEIPYQRMMTRKPDEIIRQAVSGMLPKNKLRERRLERLRIFEGEDVGPLKHNILKRWEDGTLHTAYVNPNAP</sequence>
<dbReference type="GO" id="GO:0005762">
    <property type="term" value="C:mitochondrial large ribosomal subunit"/>
    <property type="evidence" value="ECO:0007669"/>
    <property type="project" value="TreeGrafter"/>
</dbReference>
<dbReference type="GO" id="GO:0017148">
    <property type="term" value="P:negative regulation of translation"/>
    <property type="evidence" value="ECO:0007669"/>
    <property type="project" value="TreeGrafter"/>
</dbReference>
<dbReference type="CDD" id="cd00392">
    <property type="entry name" value="Ribosomal_L13"/>
    <property type="match status" value="1"/>
</dbReference>
<reference evidence="5 6" key="1">
    <citation type="submission" date="2018-02" db="EMBL/GenBank/DDBJ databases">
        <title>Genome sequence of the basidiomycete white-rot fungus Phlebia centrifuga.</title>
        <authorList>
            <person name="Granchi Z."/>
            <person name="Peng M."/>
            <person name="de Vries R.P."/>
            <person name="Hilden K."/>
            <person name="Makela M.R."/>
            <person name="Grigoriev I."/>
            <person name="Riley R."/>
        </authorList>
    </citation>
    <scope>NUCLEOTIDE SEQUENCE [LARGE SCALE GENOMIC DNA]</scope>
    <source>
        <strain evidence="5 6">FBCC195</strain>
    </source>
</reference>
<dbReference type="InterPro" id="IPR023563">
    <property type="entry name" value="Ribosomal_uL13_CS"/>
</dbReference>
<dbReference type="InterPro" id="IPR005823">
    <property type="entry name" value="Ribosomal_uL13_bac-type"/>
</dbReference>
<dbReference type="PROSITE" id="PS00783">
    <property type="entry name" value="RIBOSOMAL_L13"/>
    <property type="match status" value="1"/>
</dbReference>
<keyword evidence="2 4" id="KW-0689">Ribosomal protein</keyword>
<evidence type="ECO:0000313" key="6">
    <source>
        <dbReference type="Proteomes" id="UP000186601"/>
    </source>
</evidence>